<dbReference type="GO" id="GO:0019752">
    <property type="term" value="P:carboxylic acid metabolic process"/>
    <property type="evidence" value="ECO:0007669"/>
    <property type="project" value="InterPro"/>
</dbReference>
<protein>
    <submittedName>
        <fullName evidence="1">Malate/lactate dehydrogenase</fullName>
    </submittedName>
</protein>
<dbReference type="GO" id="GO:0016616">
    <property type="term" value="F:oxidoreductase activity, acting on the CH-OH group of donors, NAD or NADP as acceptor"/>
    <property type="evidence" value="ECO:0007669"/>
    <property type="project" value="InterPro"/>
</dbReference>
<sequence>MRGSGSGTILDTLRFRYLLGEDFQVGAQNVYAYMIGEHRESYRLGAMLILAEDWC</sequence>
<dbReference type="PRINTS" id="PR00086">
    <property type="entry name" value="LLDHDRGNASE"/>
</dbReference>
<dbReference type="InterPro" id="IPR015955">
    <property type="entry name" value="Lactate_DH/Glyco_Ohase_4_C"/>
</dbReference>
<dbReference type="Proteomes" id="UP000523087">
    <property type="component" value="Unassembled WGS sequence"/>
</dbReference>
<accession>A0A7V9Z3Q6</accession>
<evidence type="ECO:0000313" key="1">
    <source>
        <dbReference type="EMBL" id="MBA2873479.1"/>
    </source>
</evidence>
<name>A0A7V9Z3Q6_9BACL</name>
<dbReference type="InterPro" id="IPR001557">
    <property type="entry name" value="L-lactate/malate_DH"/>
</dbReference>
<comment type="caution">
    <text evidence="1">The sequence shown here is derived from an EMBL/GenBank/DDBJ whole genome shotgun (WGS) entry which is preliminary data.</text>
</comment>
<organism evidence="1 2">
    <name type="scientific">Thermaerobacillus caldiproteolyticus</name>
    <dbReference type="NCBI Taxonomy" id="247480"/>
    <lineage>
        <taxon>Bacteria</taxon>
        <taxon>Bacillati</taxon>
        <taxon>Bacillota</taxon>
        <taxon>Bacilli</taxon>
        <taxon>Bacillales</taxon>
        <taxon>Anoxybacillaceae</taxon>
        <taxon>Thermaerobacillus</taxon>
    </lineage>
</organism>
<dbReference type="Gene3D" id="3.90.110.10">
    <property type="entry name" value="Lactate dehydrogenase/glycoside hydrolase, family 4, C-terminal"/>
    <property type="match status" value="1"/>
</dbReference>
<dbReference type="RefSeq" id="WP_233414401.1">
    <property type="nucleotide sequence ID" value="NZ_JACDUT010000001.1"/>
</dbReference>
<proteinExistence type="predicted"/>
<gene>
    <name evidence="1" type="ORF">HNR31_000231</name>
</gene>
<keyword evidence="2" id="KW-1185">Reference proteome</keyword>
<dbReference type="EMBL" id="JACDUT010000001">
    <property type="protein sequence ID" value="MBA2873479.1"/>
    <property type="molecule type" value="Genomic_DNA"/>
</dbReference>
<dbReference type="SUPFAM" id="SSF56327">
    <property type="entry name" value="LDH C-terminal domain-like"/>
    <property type="match status" value="1"/>
</dbReference>
<evidence type="ECO:0000313" key="2">
    <source>
        <dbReference type="Proteomes" id="UP000523087"/>
    </source>
</evidence>
<reference evidence="1 2" key="1">
    <citation type="submission" date="2020-07" db="EMBL/GenBank/DDBJ databases">
        <title>Genomic Encyclopedia of Type Strains, Phase IV (KMG-IV): sequencing the most valuable type-strain genomes for metagenomic binning, comparative biology and taxonomic classification.</title>
        <authorList>
            <person name="Goeker M."/>
        </authorList>
    </citation>
    <scope>NUCLEOTIDE SEQUENCE [LARGE SCALE GENOMIC DNA]</scope>
    <source>
        <strain evidence="1 2">DSM 15730</strain>
    </source>
</reference>
<dbReference type="AlphaFoldDB" id="A0A7V9Z3Q6"/>